<evidence type="ECO:0000256" key="1">
    <source>
        <dbReference type="SAM" id="Phobius"/>
    </source>
</evidence>
<dbReference type="InterPro" id="IPR012902">
    <property type="entry name" value="N_methyl_site"/>
</dbReference>
<dbReference type="NCBIfam" id="TIGR02532">
    <property type="entry name" value="IV_pilin_GFxxxE"/>
    <property type="match status" value="1"/>
</dbReference>
<evidence type="ECO:0000313" key="2">
    <source>
        <dbReference type="EMBL" id="GGG49950.1"/>
    </source>
</evidence>
<comment type="caution">
    <text evidence="2">The sequence shown here is derived from an EMBL/GenBank/DDBJ whole genome shotgun (WGS) entry which is preliminary data.</text>
</comment>
<organism evidence="2 3">
    <name type="scientific">Pseudohongiella nitratireducens</name>
    <dbReference type="NCBI Taxonomy" id="1768907"/>
    <lineage>
        <taxon>Bacteria</taxon>
        <taxon>Pseudomonadati</taxon>
        <taxon>Pseudomonadota</taxon>
        <taxon>Gammaproteobacteria</taxon>
        <taxon>Pseudomonadales</taxon>
        <taxon>Pseudohongiellaceae</taxon>
        <taxon>Pseudohongiella</taxon>
    </lineage>
</organism>
<keyword evidence="1" id="KW-0812">Transmembrane</keyword>
<dbReference type="EMBL" id="BMIY01000002">
    <property type="protein sequence ID" value="GGG49950.1"/>
    <property type="molecule type" value="Genomic_DNA"/>
</dbReference>
<keyword evidence="3" id="KW-1185">Reference proteome</keyword>
<dbReference type="Pfam" id="PF07963">
    <property type="entry name" value="N_methyl"/>
    <property type="match status" value="1"/>
</dbReference>
<protein>
    <submittedName>
        <fullName evidence="2">MSHA biogenesis protein MshB</fullName>
    </submittedName>
</protein>
<dbReference type="Proteomes" id="UP000627715">
    <property type="component" value="Unassembled WGS sequence"/>
</dbReference>
<name>A0A917LPW9_9GAMM</name>
<gene>
    <name evidence="2" type="primary">mshB</name>
    <name evidence="2" type="ORF">GCM10011403_03820</name>
</gene>
<dbReference type="RefSeq" id="WP_068812041.1">
    <property type="nucleotide sequence ID" value="NZ_BMIY01000002.1"/>
</dbReference>
<accession>A0A917LPW9</accession>
<evidence type="ECO:0000313" key="3">
    <source>
        <dbReference type="Proteomes" id="UP000627715"/>
    </source>
</evidence>
<sequence length="217" mass="22469">MNIQLKAKRQDGFTIIELVVVILLLGILAATALPRFMDVTDEAHDAVVEGVVGGLNSGSALFRATWVATGQSTTAAVDYPDGSGTLYANSNGYPIGDATTIDATACADIFDTLLQSGHPDVAAGGGYEATVGDYETLVEAVSNSTNGTDQDADFVAINNYAQGDAVADTTSCSYFYVGQFKEGTSTTAPAVTIPQIDYSLTTGDVTLQGTELALNTD</sequence>
<reference evidence="2" key="1">
    <citation type="journal article" date="2014" name="Int. J. Syst. Evol. Microbiol.">
        <title>Complete genome sequence of Corynebacterium casei LMG S-19264T (=DSM 44701T), isolated from a smear-ripened cheese.</title>
        <authorList>
            <consortium name="US DOE Joint Genome Institute (JGI-PGF)"/>
            <person name="Walter F."/>
            <person name="Albersmeier A."/>
            <person name="Kalinowski J."/>
            <person name="Ruckert C."/>
        </authorList>
    </citation>
    <scope>NUCLEOTIDE SEQUENCE</scope>
    <source>
        <strain evidence="2">CGMCC 1.15425</strain>
    </source>
</reference>
<proteinExistence type="predicted"/>
<dbReference type="SUPFAM" id="SSF54523">
    <property type="entry name" value="Pili subunits"/>
    <property type="match status" value="1"/>
</dbReference>
<feature type="transmembrane region" description="Helical" evidence="1">
    <location>
        <begin position="12"/>
        <end position="33"/>
    </location>
</feature>
<dbReference type="AlphaFoldDB" id="A0A917LPW9"/>
<dbReference type="Gene3D" id="3.30.700.10">
    <property type="entry name" value="Glycoprotein, Type 4 Pilin"/>
    <property type="match status" value="1"/>
</dbReference>
<keyword evidence="1" id="KW-1133">Transmembrane helix</keyword>
<dbReference type="InterPro" id="IPR045584">
    <property type="entry name" value="Pilin-like"/>
</dbReference>
<reference evidence="2" key="2">
    <citation type="submission" date="2020-09" db="EMBL/GenBank/DDBJ databases">
        <authorList>
            <person name="Sun Q."/>
            <person name="Zhou Y."/>
        </authorList>
    </citation>
    <scope>NUCLEOTIDE SEQUENCE</scope>
    <source>
        <strain evidence="2">CGMCC 1.15425</strain>
    </source>
</reference>
<keyword evidence="1" id="KW-0472">Membrane</keyword>